<reference evidence="4 5" key="1">
    <citation type="submission" date="2019-07" db="EMBL/GenBank/DDBJ databases">
        <title>Sphingomonas alkalisoli sp. nov., isolated from rhizosphere soil of Suaedae salsa.</title>
        <authorList>
            <person name="Zhang H."/>
            <person name="Xu L."/>
            <person name="Zhang J.-X."/>
            <person name="Sun J.-Q."/>
        </authorList>
    </citation>
    <scope>NUCLEOTIDE SEQUENCE [LARGE SCALE GENOMIC DNA]</scope>
    <source>
        <strain evidence="4 5">XS-10</strain>
    </source>
</reference>
<dbReference type="OrthoDB" id="7173315at2"/>
<sequence>MELLPGAIADLDSIYAYSVEQWGVEQAEVYLRALNARMQGLRRFPALGTAQDALHPGLRRIGEGSHSIYYLVRENTVLVVRVLHDRMDTKRARFTLQQPGLAYRAEI</sequence>
<dbReference type="EMBL" id="CP042239">
    <property type="protein sequence ID" value="QDX28201.1"/>
    <property type="molecule type" value="Genomic_DNA"/>
</dbReference>
<dbReference type="Pfam" id="PF05016">
    <property type="entry name" value="ParE_toxin"/>
    <property type="match status" value="1"/>
</dbReference>
<keyword evidence="5" id="KW-1185">Reference proteome</keyword>
<comment type="similarity">
    <text evidence="1 3">Belongs to the RelE toxin family.</text>
</comment>
<evidence type="ECO:0000256" key="3">
    <source>
        <dbReference type="PIRNR" id="PIRNR029218"/>
    </source>
</evidence>
<organism evidence="4 5">
    <name type="scientific">Sphingomonas suaedae</name>
    <dbReference type="NCBI Taxonomy" id="2599297"/>
    <lineage>
        <taxon>Bacteria</taxon>
        <taxon>Pseudomonadati</taxon>
        <taxon>Pseudomonadota</taxon>
        <taxon>Alphaproteobacteria</taxon>
        <taxon>Sphingomonadales</taxon>
        <taxon>Sphingomonadaceae</taxon>
        <taxon>Sphingomonas</taxon>
    </lineage>
</organism>
<dbReference type="Gene3D" id="3.30.2310.20">
    <property type="entry name" value="RelE-like"/>
    <property type="match status" value="1"/>
</dbReference>
<dbReference type="InterPro" id="IPR035093">
    <property type="entry name" value="RelE/ParE_toxin_dom_sf"/>
</dbReference>
<accession>A0A518RL77</accession>
<evidence type="ECO:0000313" key="5">
    <source>
        <dbReference type="Proteomes" id="UP000318055"/>
    </source>
</evidence>
<dbReference type="InterPro" id="IPR051803">
    <property type="entry name" value="TA_system_RelE-like_toxin"/>
</dbReference>
<dbReference type="PANTHER" id="PTHR33755:SF9">
    <property type="entry name" value="TOXIN PARE1"/>
    <property type="match status" value="1"/>
</dbReference>
<evidence type="ECO:0000256" key="1">
    <source>
        <dbReference type="ARBA" id="ARBA00006226"/>
    </source>
</evidence>
<dbReference type="InterPro" id="IPR028344">
    <property type="entry name" value="ParE1/4"/>
</dbReference>
<dbReference type="PIRSF" id="PIRSF029218">
    <property type="entry name" value="ParE"/>
    <property type="match status" value="1"/>
</dbReference>
<dbReference type="PANTHER" id="PTHR33755">
    <property type="entry name" value="TOXIN PARE1-RELATED"/>
    <property type="match status" value="1"/>
</dbReference>
<proteinExistence type="inferred from homology"/>
<evidence type="ECO:0000313" key="4">
    <source>
        <dbReference type="EMBL" id="QDX28201.1"/>
    </source>
</evidence>
<name>A0A518RL77_9SPHN</name>
<evidence type="ECO:0000256" key="2">
    <source>
        <dbReference type="ARBA" id="ARBA00022649"/>
    </source>
</evidence>
<gene>
    <name evidence="4" type="ORF">FPZ54_09615</name>
</gene>
<protein>
    <recommendedName>
        <fullName evidence="3">Toxin</fullName>
    </recommendedName>
</protein>
<keyword evidence="2" id="KW-1277">Toxin-antitoxin system</keyword>
<dbReference type="Proteomes" id="UP000318055">
    <property type="component" value="Chromosome"/>
</dbReference>
<dbReference type="KEGG" id="ssua:FPZ54_09615"/>
<dbReference type="AlphaFoldDB" id="A0A518RL77"/>
<dbReference type="InterPro" id="IPR007712">
    <property type="entry name" value="RelE/ParE_toxin"/>
</dbReference>